<keyword evidence="14 32" id="KW-0812">Transmembrane</keyword>
<keyword evidence="21 32" id="KW-1164">Virus endocytosis by host</keyword>
<evidence type="ECO:0000256" key="5">
    <source>
        <dbReference type="ARBA" id="ARBA00004578"/>
    </source>
</evidence>
<feature type="site" description="Cleavage; by host furin" evidence="32">
    <location>
        <begin position="506"/>
        <end position="507"/>
    </location>
</feature>
<feature type="topological domain" description="Cytoplasmic" evidence="32">
    <location>
        <begin position="701"/>
        <end position="858"/>
    </location>
</feature>
<evidence type="ECO:0000256" key="20">
    <source>
        <dbReference type="ARBA" id="ARBA00022879"/>
    </source>
</evidence>
<dbReference type="Gene3D" id="2.170.40.20">
    <property type="entry name" value="Human immunodeficiency virus 1, Gp160, envelope glycoprotein"/>
    <property type="match status" value="3"/>
</dbReference>
<dbReference type="GO" id="GO:0019064">
    <property type="term" value="P:fusion of virus membrane with host plasma membrane"/>
    <property type="evidence" value="ECO:0007669"/>
    <property type="project" value="UniProtKB-UniRule"/>
</dbReference>
<comment type="domain">
    <text evidence="32">The YXXL motif is involved in determining the exact site of viral release at the surface of infected mononuclear cells and promotes endocytosis. YXXL and di-leucine endocytosis motifs interact directly or indirectly with the clathrin adapter complexes, opperate independently, and their activities are not additive.</text>
</comment>
<dbReference type="GO" id="GO:0020002">
    <property type="term" value="C:host cell plasma membrane"/>
    <property type="evidence" value="ECO:0007669"/>
    <property type="project" value="UniProtKB-SubCell"/>
</dbReference>
<dbReference type="Pfam" id="PF00517">
    <property type="entry name" value="GP41"/>
    <property type="match status" value="1"/>
</dbReference>
<comment type="subcellular location">
    <molecule>Transmembrane protein gp41</molecule>
    <subcellularLocation>
        <location evidence="32">Virion membrane</location>
        <topology evidence="32">Single-pass type I membrane protein</topology>
    </subcellularLocation>
    <subcellularLocation>
        <location evidence="32">Host cell membrane</location>
        <topology evidence="32">Single-pass type I membrane protein</topology>
    </subcellularLocation>
    <subcellularLocation>
        <location evidence="32">Host endosome membrane</location>
        <topology evidence="32">Single-pass type I membrane protein</topology>
    </subcellularLocation>
    <text evidence="32">It is probably concentrated at the site of budding and incorporated into the virions possibly by contacts between the cytoplasmic tail of Env and the N-terminus of Gag.</text>
</comment>
<feature type="region of interest" description="Disordered" evidence="34">
    <location>
        <begin position="716"/>
        <end position="738"/>
    </location>
</feature>
<feature type="transmembrane region" description="Helical" evidence="33">
    <location>
        <begin position="13"/>
        <end position="39"/>
    </location>
</feature>
<keyword evidence="30 32" id="KW-0449">Lipoprotein</keyword>
<dbReference type="Proteomes" id="UP000114877">
    <property type="component" value="Genome"/>
</dbReference>
<evidence type="ECO:0000256" key="22">
    <source>
        <dbReference type="ARBA" id="ARBA00022989"/>
    </source>
</evidence>
<comment type="subcellular location">
    <subcellularLocation>
        <location evidence="3">Host cell membrane</location>
        <topology evidence="3">Peripheral membrane protein</topology>
    </subcellularLocation>
    <subcellularLocation>
        <location evidence="1">Host cell membrane</location>
        <topology evidence="1">Single-pass type I membrane protein</topology>
    </subcellularLocation>
    <subcellularLocation>
        <location evidence="2">Host endosome membrane</location>
        <topology evidence="2">Peripheral membrane protein</topology>
    </subcellularLocation>
    <subcellularLocation>
        <location evidence="5">Host endosome membrane</location>
        <topology evidence="5">Single-pass type I membrane protein</topology>
    </subcellularLocation>
    <subcellularLocation>
        <location evidence="6">Virion membrane</location>
        <topology evidence="6">Peripheral membrane protein</topology>
    </subcellularLocation>
    <subcellularLocation>
        <location evidence="4">Virion membrane</location>
        <topology evidence="4">Single-pass type I membrane protein</topology>
    </subcellularLocation>
</comment>
<organismHost>
    <name type="scientific">Homo sapiens</name>
    <name type="common">Human</name>
    <dbReference type="NCBI Taxonomy" id="9606"/>
</organismHost>
<comment type="miscellaneous">
    <text evidence="32">HIV-1 lineages are divided in three main groups, M (for Major), O (for Outlier), and N (for New, or Non-M, Non-O). The vast majority of strains found worldwide belong to the group M. Group O seems to be endemic to and largely confined to Cameroon and neighboring countries in West Central Africa, where these viruses represent a small minority of HIV-1 strains. The group N is represented by a limited number of isolates from Cameroonian persons. The group M is further subdivided in 9 clades or subtypes (A to D, F to H, J and K).</text>
</comment>
<evidence type="ECO:0000256" key="32">
    <source>
        <dbReference type="HAMAP-Rule" id="MF_04083"/>
    </source>
</evidence>
<evidence type="ECO:0000256" key="3">
    <source>
        <dbReference type="ARBA" id="ARBA00004505"/>
    </source>
</evidence>
<keyword evidence="18 32" id="KW-0946">Virion</keyword>
<feature type="compositionally biased region" description="Basic and acidic residues" evidence="34">
    <location>
        <begin position="721"/>
        <end position="738"/>
    </location>
</feature>
<evidence type="ECO:0000256" key="17">
    <source>
        <dbReference type="ARBA" id="ARBA00022804"/>
    </source>
</evidence>
<keyword evidence="20 32" id="KW-0261">Viral envelope protein</keyword>
<evidence type="ECO:0000256" key="6">
    <source>
        <dbReference type="ARBA" id="ARBA00004650"/>
    </source>
</evidence>
<dbReference type="GO" id="GO:0039654">
    <property type="term" value="P:fusion of virus membrane with host endosome membrane"/>
    <property type="evidence" value="ECO:0007669"/>
    <property type="project" value="UniProtKB-UniRule"/>
</dbReference>
<evidence type="ECO:0000256" key="4">
    <source>
        <dbReference type="ARBA" id="ARBA00004563"/>
    </source>
</evidence>
<dbReference type="GO" id="GO:0019062">
    <property type="term" value="P:virion attachment to host cell"/>
    <property type="evidence" value="ECO:0007669"/>
    <property type="project" value="UniProtKB-UniRule"/>
</dbReference>
<dbReference type="GO" id="GO:1903908">
    <property type="term" value="P:positive regulation of plasma membrane raft polarization"/>
    <property type="evidence" value="ECO:0007669"/>
    <property type="project" value="UniProtKB-UniRule"/>
</dbReference>
<feature type="disulfide bond" evidence="32">
    <location>
        <begin position="593"/>
        <end position="599"/>
    </location>
</feature>
<evidence type="ECO:0000256" key="10">
    <source>
        <dbReference type="ARBA" id="ARBA00022570"/>
    </source>
</evidence>
<comment type="function">
    <text evidence="32">Envelope glycoprotein gp160: Oligomerizes in the host endoplasmic reticulum into predominantly trimers. In a second time, gp160 transits in the host Golgi, where glycosylation is completed. The precursor is then proteolytically cleaved in the trans-Golgi and thereby activated by cellular furin or furin-like proteases to produce gp120 and gp41.</text>
</comment>
<feature type="region of interest" description="MPER; binding to GalCer" evidence="32">
    <location>
        <begin position="657"/>
        <end position="678"/>
    </location>
</feature>
<dbReference type="SUPFAM" id="SSF58069">
    <property type="entry name" value="Virus ectodomain"/>
    <property type="match status" value="1"/>
</dbReference>
<reference evidence="37 38" key="1">
    <citation type="submission" date="2014-11" db="EMBL/GenBank/DDBJ databases">
        <title>Characterization of near full-length genome sequences for standard panels of HIV-1 isolates established at the External Quality Assurance Program Oversight Laboratory (EQAPOL).</title>
        <authorList>
            <person name="Hora B."/>
            <person name="Chen Y."/>
            <person name="Montefiori D."/>
            <person name="Paranjape R."/>
            <person name="Kulkarni S."/>
            <person name="Denny T.N."/>
            <person name="Gao F."/>
        </authorList>
    </citation>
    <scope>NUCLEOTIDE SEQUENCE [LARGE SCALE GENOMIC DNA]</scope>
    <source>
        <strain evidence="37">DEMC99IN001</strain>
    </source>
</reference>
<evidence type="ECO:0000256" key="13">
    <source>
        <dbReference type="ARBA" id="ARBA00022685"/>
    </source>
</evidence>
<evidence type="ECO:0000256" key="34">
    <source>
        <dbReference type="SAM" id="MobiDB-lite"/>
    </source>
</evidence>
<dbReference type="EMDB" id="EMD-43968"/>
<comment type="miscellaneous">
    <text evidence="32">Inhibitors targeting HIV-1 viral envelope proteins are used as antiretroviral drugs. Attachment of virions to the cell surface via non-specific interactions and CD4 binding can be blocked by inhibitors that include cyanovirin-N, cyclotriazadisulfonamide analogs, PRO 2000, TNX 355 and PRO 542. In addition, BMS 806 can block CD4-induced conformational changes. Env interactions with the coreceptor molecules can be targeted by CCR5 antagonists including SCH-D, maraviroc (UK 427857) and aplaviroc (GW 873140), and the CXCR4 antagonist AMD 070. Fusion of viral and cellular membranes can be inhibited by peptides such as enfuvirtide and tifuvirtide (T 1249). Resistance to inhibitors associated with mutations in Env are observed. Most of the time, single mutations confer only a modest reduction in drug susceptibility. Combination of several mutations is usually required to develop a high-level drug resistance.</text>
</comment>
<dbReference type="CDD" id="cd09909">
    <property type="entry name" value="HIV-1-like_HR1-HR2"/>
    <property type="match status" value="1"/>
</dbReference>
<comment type="caution">
    <text evidence="32 33">Lacks conserved residue(s) required for the propagation of feature annotation.</text>
</comment>
<comment type="subunit">
    <text evidence="32">The mature envelope protein (Env) consists of a homotrimer of non-covalently associated gp120-gp41 heterodimers. The resulting complex protrudes from the virus surface as a spike. There seems to be as few as 10 spikes on the average virion. Surface protein gp120 interacts with host CD4, CCR5 and CXCR4. Gp120 also interacts with the C-type lectins CD209/DC-SIGN and CLEC4M/DC-SIGNR (collectively referred to as DC-SIGN(R)). Gp120 and gp41 interact with GalCer. Gp120 interacts with host ITGA4/ITGB7 complex; on CD4+ T-cells, this interaction results in rapid activation of integrin ITGAL/LFA-1, which facilitates efficient cell-to-cell spreading of HIV-1. Gp120 interacts with cell-associated heparan sulfate; this interaction increases virus infectivity on permissive cells and may be involved in infection of CD4- cells.</text>
</comment>
<dbReference type="GO" id="GO:0052031">
    <property type="term" value="P:symbiont-mediated perturbation of host defense response"/>
    <property type="evidence" value="ECO:0007669"/>
    <property type="project" value="UniProtKB-UniRule"/>
</dbReference>
<dbReference type="GO" id="GO:0019082">
    <property type="term" value="P:viral protein processing"/>
    <property type="evidence" value="ECO:0007669"/>
    <property type="project" value="UniProtKB-UniRule"/>
</dbReference>
<keyword evidence="19 32" id="KW-1043">Host membrane</keyword>
<evidence type="ECO:0000256" key="7">
    <source>
        <dbReference type="ARBA" id="ARBA00022506"/>
    </source>
</evidence>
<sequence>MRVRGILRNYQQWWIWGILGFWVLMICNGNLWVTVYYGVPVWKEAKTTLFCASDAKAYEKEVHNVWATHACVPTDPNPQEMVLENVTENFNMWKNDMVEQMHEDVISLWDQSLKPCVKLTPLCVTLECRQVNTTNATSSVNVTNGEEIKNCSFNATTEIRDKKQKVYALFYRLDIVPLEEERKGNSSKYRLINCNTSAITQACPKVTFDPIPIHYCAPAGYAILKCNNKTFNGTGPCNNVSTVQCTHGIKSVVSTQLLLNGSLAEGEITIRSENLTNNVKTIIVHLNESVEIVCTRPNNNTRKSIRIGPGQTFYATGDIIGNIRQTYCNIKKDDWNRTLQRVGKKLAEHFPRRIINFTSPAGGDLEITTHSFNCRGEFFYCNTSSLFNSTYNPNDTNSNSSSSNSSLDITIPCRIKQIINMWQEVGRAMYAPPIEGNITCKSNITGLLLVRNGGIESNETEIFRPGGGDMRNNWRSELYKYKVVEIKPLGIAPTAAKRRVVEREKRAVGLGAVIFGFLGAAGSTMGAASITLTVQARQLLSGIVQQQSNLLKAIEAQQHLLQLTVWGIKQLQTRVLAIERYLKDQQLLGIWGCSGKLICTTAVPWNSSWSNKSHDEIWGNMTWMQWDREISNYTNTIYRLLEDSQNQQEQNEKDLLALDSWENLWNWFSITKWLWYIKIFIMIVGGLIGLRIIFAVLSVVNRVRQGYSPLSFQTLIPNPRGPDRPGRIEEEGGEQDRGRSTRLVSGFLALVWDDLRSLCLFSYHRLRDFTLVAARVVELLGRSSLKGLQKGWEALRYLGSLVQYWGLELKKSAISLFDTIAIAVAEGTDRIIELAQGIGRAIINIPRRIRQGFEAALQ</sequence>
<evidence type="ECO:0000256" key="19">
    <source>
        <dbReference type="ARBA" id="ARBA00022870"/>
    </source>
</evidence>
<dbReference type="GO" id="GO:0075512">
    <property type="term" value="P:clathrin-dependent endocytosis of virus by host cell"/>
    <property type="evidence" value="ECO:0007669"/>
    <property type="project" value="UniProtKB-UniRule"/>
</dbReference>
<dbReference type="HAMAP" id="MF_04083">
    <property type="entry name" value="HIV_ENV"/>
    <property type="match status" value="1"/>
</dbReference>
<evidence type="ECO:0000256" key="8">
    <source>
        <dbReference type="ARBA" id="ARBA00022510"/>
    </source>
</evidence>
<keyword evidence="13 32" id="KW-0165">Cleavage on pair of basic residues</keyword>
<dbReference type="FunFam" id="2.170.40.20:FF:000003">
    <property type="entry name" value="Envelope glycoprotein gp160"/>
    <property type="match status" value="1"/>
</dbReference>
<comment type="similarity">
    <text evidence="32">Belongs to the HIV-1 env protein family.</text>
</comment>
<evidence type="ECO:0000256" key="27">
    <source>
        <dbReference type="ARBA" id="ARBA00023157"/>
    </source>
</evidence>
<evidence type="ECO:0000256" key="28">
    <source>
        <dbReference type="ARBA" id="ARBA00023180"/>
    </source>
</evidence>
<dbReference type="Gene3D" id="1.10.287.210">
    <property type="match status" value="1"/>
</dbReference>
<accession>A0A0B5KUY7</accession>
<evidence type="ECO:0000259" key="36">
    <source>
        <dbReference type="Pfam" id="PF00517"/>
    </source>
</evidence>
<feature type="domain" description="Retroviral envelope protein GP41-like" evidence="36">
    <location>
        <begin position="525"/>
        <end position="715"/>
    </location>
</feature>
<dbReference type="EMDB" id="EMD-43967"/>
<keyword evidence="24 32" id="KW-0175">Coiled coil</keyword>
<dbReference type="FunFam" id="1.10.287.210:FF:000001">
    <property type="entry name" value="Envelope glycoprotein gp160"/>
    <property type="match status" value="1"/>
</dbReference>
<keyword evidence="8 32" id="KW-1170">Fusion of virus membrane with host endosomal membrane</keyword>
<gene>
    <name evidence="32 37" type="primary">env</name>
</gene>
<evidence type="ECO:0000256" key="14">
    <source>
        <dbReference type="ARBA" id="ARBA00022692"/>
    </source>
</evidence>
<keyword evidence="11 32" id="KW-0945">Host-virus interaction</keyword>
<dbReference type="InterPro" id="IPR037527">
    <property type="entry name" value="Gp160"/>
</dbReference>
<keyword evidence="31 32" id="KW-1160">Virus entry into host cell</keyword>
<feature type="region of interest" description="CD4-binding loop" evidence="32">
    <location>
        <begin position="360"/>
        <end position="370"/>
    </location>
</feature>
<evidence type="ECO:0000256" key="9">
    <source>
        <dbReference type="ARBA" id="ARBA00022511"/>
    </source>
</evidence>
<comment type="function">
    <text evidence="32">Transmembrane protein gp41: Acts as a class I viral fusion protein. Under the current model, the protein has at least 3 conformational states: pre-fusion native state, pre-hairpin intermediate state, and post-fusion hairpin state. During fusion of viral and target intracellular membranes, the coiled coil regions (heptad repeats) assume a trimer-of-hairpins structure, positioning the fusion peptide in close proximity to the C-terminal region of the ectodomain. The formation of this structure appears to drive apposition and subsequent fusion of viral and target cell membranes. Complete fusion occurs in host cell endosomes and is dynamin-dependent, however some lipid transfer might occur at the plasma membrane. The virus undergoes clathrin-dependent internalization long before endosomal fusion, thus minimizing the surface exposure of conserved viral epitopes during fusion and reducing the efficacy of inhibitors targeting these epitopes. Membranes fusion leads to delivery of the nucleocapsid into the cytoplasm.</text>
</comment>
<evidence type="ECO:0000256" key="15">
    <source>
        <dbReference type="ARBA" id="ARBA00022703"/>
    </source>
</evidence>
<keyword evidence="12 32" id="KW-1162">Viral penetration into host cytoplasm</keyword>
<keyword evidence="7 32" id="KW-1168">Fusion of virus membrane with host membrane</keyword>
<dbReference type="GO" id="GO:1903911">
    <property type="term" value="P:positive regulation of receptor clustering"/>
    <property type="evidence" value="ECO:0007669"/>
    <property type="project" value="UniProtKB-UniRule"/>
</dbReference>
<evidence type="ECO:0000256" key="12">
    <source>
        <dbReference type="ARBA" id="ARBA00022595"/>
    </source>
</evidence>
<keyword evidence="22 32" id="KW-1133">Transmembrane helix</keyword>
<dbReference type="FunFam" id="1.20.5.490:FF:000001">
    <property type="entry name" value="Envelope glycoprotein gp160"/>
    <property type="match status" value="1"/>
</dbReference>
<dbReference type="GO" id="GO:0055036">
    <property type="term" value="C:virion membrane"/>
    <property type="evidence" value="ECO:0007669"/>
    <property type="project" value="UniProtKB-SubCell"/>
</dbReference>
<dbReference type="EMBL" id="KP109486">
    <property type="protein sequence ID" value="AJG45009.1"/>
    <property type="molecule type" value="Genomic_RNA"/>
</dbReference>
<comment type="domain">
    <text evidence="32 33">The 17 amino acids long immunosuppressive region is present in many retroviral envelope proteins. Synthetic peptides derived from this relatively conserved sequence inhibit immune function in vitro and in vivo.</text>
</comment>
<comment type="domain">
    <text evidence="32">Some of the most genetically diverse regions of the viral genome are present in Env. They are called variable regions 1 through 5 (V1 through V5). Coreceptor usage of gp120 is determined mainly by the primary structure of the third variable region (V3) in the outer domain of gp120. The sequence of V3 determines which coreceptor, CCR5 and/or CXCR4 (corresponding to R5/macrophage, X4/T cell and R5X4/T cell and macrophage tropism), is used to trigger the fusion potential of the Env complex, and hence which cells the virus can infect. Binding to CCR5 involves a region adjacent in addition to V3.</text>
</comment>
<feature type="transmembrane region" description="Helical" evidence="33">
    <location>
        <begin position="673"/>
        <end position="700"/>
    </location>
</feature>
<comment type="PTM">
    <text evidence="32">Palmitoylation of the transmembrane protein and of Env polyprotein (prior to its proteolytic cleavage) is essential for their association with host cell membrane lipid rafts. Palmitoylation is therefore required for envelope trafficking to classical lipid rafts, but not for viral replication.</text>
</comment>
<feature type="region of interest" description="V5" evidence="32">
    <location>
        <begin position="456"/>
        <end position="466"/>
    </location>
</feature>
<dbReference type="Gene3D" id="1.20.5.490">
    <property type="entry name" value="Single helix bin"/>
    <property type="match status" value="1"/>
</dbReference>
<feature type="coiled-coil region" evidence="32">
    <location>
        <begin position="628"/>
        <end position="662"/>
    </location>
</feature>
<keyword evidence="28 32" id="KW-0325">Glycoprotein</keyword>
<name>A0A0B5KUY7_HV1</name>
<comment type="subcellular location">
    <molecule>Surface protein gp120</molecule>
    <subcellularLocation>
        <location evidence="32">Virion membrane</location>
        <topology evidence="32">Peripheral membrane protein</topology>
    </subcellularLocation>
    <subcellularLocation>
        <location evidence="32">Host cell membrane</location>
        <topology evidence="32">Peripheral membrane protein</topology>
    </subcellularLocation>
    <subcellularLocation>
        <location evidence="32">Host endosome membrane</location>
        <topology evidence="32">Single-pass type I membrane protein</topology>
    </subcellularLocation>
    <text evidence="32">The surface protein is not anchored to the viral envelope, but associates with the extravirion surface through its binding to TM. It is probably concentrated at the site of budding and incorporated into the virions possibly by contacts between the cytoplasmic tail of Env and the N-terminus of Gag.</text>
</comment>
<evidence type="ECO:0000256" key="16">
    <source>
        <dbReference type="ARBA" id="ARBA00022729"/>
    </source>
</evidence>
<keyword evidence="9 32" id="KW-1032">Host cell membrane</keyword>
<evidence type="ECO:0000256" key="21">
    <source>
        <dbReference type="ARBA" id="ARBA00022890"/>
    </source>
</evidence>
<organism evidence="37 38">
    <name type="scientific">Human immunodeficiency virus type 1</name>
    <name type="common">HIV-1</name>
    <dbReference type="NCBI Taxonomy" id="11676"/>
    <lineage>
        <taxon>Viruses</taxon>
        <taxon>Riboviria</taxon>
        <taxon>Pararnavirae</taxon>
        <taxon>Artverviricota</taxon>
        <taxon>Revtraviricetes</taxon>
        <taxon>Ortervirales</taxon>
        <taxon>Retroviridae</taxon>
        <taxon>Orthoretrovirinae</taxon>
        <taxon>Lentivirus</taxon>
        <taxon>Lentivirus humimdef1</taxon>
    </lineage>
</organism>
<keyword evidence="25 32" id="KW-0472">Membrane</keyword>
<comment type="domain">
    <text evidence="32">The CD4-binding region is targeted by the antibody b12.</text>
</comment>
<feature type="domain" description="Human immunodeficiency virus 1 envelope glycoprotein Gp120" evidence="35">
    <location>
        <begin position="31"/>
        <end position="506"/>
    </location>
</feature>
<feature type="short sequence motif" description="YXXL motif; contains endocytosis signal" evidence="32">
    <location>
        <begin position="707"/>
        <end position="710"/>
    </location>
</feature>
<feature type="disulfide bond" evidence="32">
    <location>
        <begin position="226"/>
        <end position="237"/>
    </location>
</feature>
<keyword evidence="23 32" id="KW-1039">Host endosome</keyword>
<dbReference type="SUPFAM" id="SSF56502">
    <property type="entry name" value="gp120 core"/>
    <property type="match status" value="2"/>
</dbReference>
<keyword evidence="17 32" id="KW-1161">Viral attachment to host cell</keyword>
<evidence type="ECO:0000256" key="31">
    <source>
        <dbReference type="ARBA" id="ARBA00023296"/>
    </source>
</evidence>
<evidence type="ECO:0000256" key="29">
    <source>
        <dbReference type="ARBA" id="ARBA00023280"/>
    </source>
</evidence>
<dbReference type="InterPro" id="IPR000777">
    <property type="entry name" value="HIV1_Gp120"/>
</dbReference>
<feature type="region of interest" description="Immunosuppression" evidence="32">
    <location>
        <begin position="569"/>
        <end position="587"/>
    </location>
</feature>
<evidence type="ECO:0000256" key="23">
    <source>
        <dbReference type="ARBA" id="ARBA00023046"/>
    </source>
</evidence>
<keyword evidence="10 32" id="KW-1165">Clathrin-mediated endocytosis of virus by host</keyword>
<evidence type="ECO:0000256" key="2">
    <source>
        <dbReference type="ARBA" id="ARBA00004433"/>
    </source>
</evidence>
<keyword evidence="27 32" id="KW-1015">Disulfide bond</keyword>
<feature type="lipid moiety-binding region" description="S-palmitoyl cysteine; by host" evidence="32">
    <location>
        <position position="759"/>
    </location>
</feature>
<feature type="transmembrane region" description="Helical" evidence="33">
    <location>
        <begin position="507"/>
        <end position="530"/>
    </location>
</feature>
<feature type="chain" id="PRO_5023347425" description="Envelope glycoprotein gp160" evidence="32">
    <location>
        <begin position="30"/>
        <end position="858"/>
    </location>
</feature>
<comment type="function">
    <text evidence="32">Surface protein gp120: Attaches the virus to the host lymphoid cell by binding to the primary receptor CD4. This interaction induces a structural rearrangement creating a high affinity binding site for a chemokine coreceptor like CXCR4 and/or CCR5. Acts as a ligand for CD209/DC-SIGN and CLEC4M/DC-SIGNR, which are respectively found on dendritic cells (DCs), and on endothelial cells of liver sinusoids and lymph node sinuses. These interactions allow capture of viral particles at mucosal surfaces by these cells and subsequent transmission to permissive cells. HIV subverts the migration properties of dendritic cells to gain access to CD4+ T-cells in lymph nodes. Virus transmission to permissive T-cells occurs either in trans (without DCs infection, through viral capture and transmission), or in cis (following DCs productive infection, through the usual CD4-gp120 interaction), thereby inducing a robust infection. In trans infection, bound virions remain infectious over days and it is proposed that they are not degraded, but protected in non-lysosomal acidic organelles within the DCs close to the cell membrane thus contributing to the viral infectious potential during DCs' migration from the periphery to the lymphoid tissues. On arrival at lymphoid tissues, intact virions recycle back to DCs' cell surface allowing virus transmission to CD4+ T-cells.</text>
</comment>
<proteinExistence type="inferred from homology"/>
<keyword evidence="16 32" id="KW-0732">Signal</keyword>
<dbReference type="EMDB" id="EMD-43838"/>
<dbReference type="InterPro" id="IPR000328">
    <property type="entry name" value="GP41-like"/>
</dbReference>
<evidence type="ECO:0000256" key="24">
    <source>
        <dbReference type="ARBA" id="ARBA00023054"/>
    </source>
</evidence>
<dbReference type="GO" id="GO:0016020">
    <property type="term" value="C:membrane"/>
    <property type="evidence" value="ECO:0007669"/>
    <property type="project" value="UniProtKB-UniRule"/>
</dbReference>
<evidence type="ECO:0000256" key="33">
    <source>
        <dbReference type="RuleBase" id="RU363095"/>
    </source>
</evidence>
<dbReference type="GO" id="GO:0019031">
    <property type="term" value="C:viral envelope"/>
    <property type="evidence" value="ECO:0007669"/>
    <property type="project" value="UniProtKB-KW"/>
</dbReference>
<evidence type="ECO:0000259" key="35">
    <source>
        <dbReference type="Pfam" id="PF00516"/>
    </source>
</evidence>
<dbReference type="Pfam" id="PF00516">
    <property type="entry name" value="GP120"/>
    <property type="match status" value="1"/>
</dbReference>
<feature type="disulfide bond" evidence="32">
    <location>
        <begin position="51"/>
        <end position="71"/>
    </location>
</feature>
<feature type="disulfide bond" evidence="32">
    <location>
        <begin position="216"/>
        <end position="245"/>
    </location>
</feature>
<evidence type="ECO:0000256" key="30">
    <source>
        <dbReference type="ARBA" id="ARBA00023288"/>
    </source>
</evidence>
<keyword evidence="26 32" id="KW-0564">Palmitate</keyword>
<protein>
    <recommendedName>
        <fullName evidence="32">Envelope glycoprotein gp160</fullName>
    </recommendedName>
    <alternativeName>
        <fullName evidence="32">Env polyprotein</fullName>
    </alternativeName>
    <component>
        <recommendedName>
            <fullName evidence="32">Surface protein gp120</fullName>
            <shortName evidence="32">SU</shortName>
        </recommendedName>
        <alternativeName>
            <fullName evidence="32">Glycoprotein 120</fullName>
            <shortName evidence="32">gp120</shortName>
        </alternativeName>
    </component>
    <component>
        <recommendedName>
            <fullName evidence="32">Transmembrane protein gp41</fullName>
            <shortName evidence="32">TM</shortName>
        </recommendedName>
        <alternativeName>
            <fullName evidence="32">Glycoprotein 41</fullName>
            <shortName evidence="32">gp41</shortName>
        </alternativeName>
    </component>
</protein>
<dbReference type="GO" id="GO:0044175">
    <property type="term" value="C:host cell endosome membrane"/>
    <property type="evidence" value="ECO:0007669"/>
    <property type="project" value="UniProtKB-SubCell"/>
</dbReference>
<dbReference type="InterPro" id="IPR036377">
    <property type="entry name" value="Gp120_core_sf"/>
</dbReference>
<evidence type="ECO:0000256" key="1">
    <source>
        <dbReference type="ARBA" id="ARBA00004402"/>
    </source>
</evidence>
<evidence type="ECO:0000256" key="18">
    <source>
        <dbReference type="ARBA" id="ARBA00022844"/>
    </source>
</evidence>
<evidence type="ECO:0000313" key="38">
    <source>
        <dbReference type="Proteomes" id="UP000114877"/>
    </source>
</evidence>
<comment type="PTM">
    <text evidence="32">Specific enzymatic cleavages in vivo yield mature proteins. Envelope glycoproteins are synthesized as a inactive precursor that is heavily N-glycosylated and processed likely by host cell furin in the Golgi to yield the mature SU and TM proteins. The cleavage site between SU and TM requires the minimal sequence [KR]-X-[KR]-R. About 2 of the 9 disulfide bonds of gp41 are reduced by P4HB/PDI, following binding to CD4 receptor.</text>
</comment>
<dbReference type="GO" id="GO:0005198">
    <property type="term" value="F:structural molecule activity"/>
    <property type="evidence" value="ECO:0007669"/>
    <property type="project" value="UniProtKB-UniRule"/>
</dbReference>
<feature type="region of interest" description="Fusion peptide" evidence="32">
    <location>
        <begin position="507"/>
        <end position="527"/>
    </location>
</feature>
<evidence type="ECO:0000256" key="25">
    <source>
        <dbReference type="ARBA" id="ARBA00023136"/>
    </source>
</evidence>
<keyword evidence="29 32" id="KW-0899">Viral immunoevasion</keyword>
<evidence type="ECO:0000256" key="11">
    <source>
        <dbReference type="ARBA" id="ARBA00022581"/>
    </source>
</evidence>
<comment type="domain">
    <text evidence="32">The membrane proximal external region (MPER) present in gp41 is a tryptophan-rich region recognized by the antibodies 2F5, Z13, and 4E10. MPER seems to play a role in fusion.</text>
</comment>
<evidence type="ECO:0000313" key="37">
    <source>
        <dbReference type="EMBL" id="AJG45009.1"/>
    </source>
</evidence>
<dbReference type="FunFam" id="2.170.40.20:FF:000002">
    <property type="entry name" value="Envelope glycoprotein gp160"/>
    <property type="match status" value="1"/>
</dbReference>
<feature type="chain" id="PRO_5023347424" description="Transmembrane protein gp41" evidence="32">
    <location>
        <begin position="507"/>
        <end position="858"/>
    </location>
</feature>
<comment type="PTM">
    <text evidence="32">Highly glycosylated by host. The high number of glycan on the protein is reffered to as 'glycan shield' because it contributes to hide protein sequence from adaptive immune system.</text>
</comment>
<keyword evidence="15 32" id="KW-0053">Apoptosis</keyword>
<evidence type="ECO:0000256" key="26">
    <source>
        <dbReference type="ARBA" id="ARBA00023139"/>
    </source>
</evidence>